<evidence type="ECO:0000313" key="1">
    <source>
        <dbReference type="EMBL" id="QNT98358.1"/>
    </source>
</evidence>
<dbReference type="Pfam" id="PF19746">
    <property type="entry name" value="DUF6233"/>
    <property type="match status" value="1"/>
</dbReference>
<accession>A0A7H1QDH8</accession>
<keyword evidence="1" id="KW-0614">Plasmid</keyword>
<gene>
    <name evidence="1" type="ORF">HEP81_08130</name>
</gene>
<dbReference type="KEGG" id="sgf:HEP81_08130"/>
<dbReference type="Proteomes" id="UP000516422">
    <property type="component" value="Plasmid pSGRIFU3"/>
</dbReference>
<dbReference type="EMBL" id="CP051009">
    <property type="protein sequence ID" value="QNT98358.1"/>
    <property type="molecule type" value="Genomic_DNA"/>
</dbReference>
<dbReference type="GeneID" id="91467856"/>
<dbReference type="InterPro" id="IPR046200">
    <property type="entry name" value="DUF6233"/>
</dbReference>
<organism evidence="1 2">
    <name type="scientific">Streptomyces griseofuscus</name>
    <dbReference type="NCBI Taxonomy" id="146922"/>
    <lineage>
        <taxon>Bacteria</taxon>
        <taxon>Bacillati</taxon>
        <taxon>Actinomycetota</taxon>
        <taxon>Actinomycetes</taxon>
        <taxon>Kitasatosporales</taxon>
        <taxon>Streptomycetaceae</taxon>
        <taxon>Streptomyces</taxon>
    </lineage>
</organism>
<reference evidence="1 2" key="1">
    <citation type="submission" date="2020-04" db="EMBL/GenBank/DDBJ databases">
        <title>Characterization and engineering of Streptomyces griseofuscus DSM40191 as a potential heterologous host for expression of BGCs.</title>
        <authorList>
            <person name="Gren T."/>
            <person name="Whitford C.M."/>
            <person name="Mohite O.S."/>
            <person name="Joergensen T.S."/>
            <person name="Nielsen J.B."/>
            <person name="Lee S.Y."/>
            <person name="Weber T."/>
        </authorList>
    </citation>
    <scope>NUCLEOTIDE SEQUENCE [LARGE SCALE GENOMIC DNA]</scope>
    <source>
        <strain evidence="1 2">DSM 40191</strain>
        <plasmid evidence="1 2">pSGRIFU3</plasmid>
    </source>
</reference>
<proteinExistence type="predicted"/>
<dbReference type="AlphaFoldDB" id="A0A7H1QDH8"/>
<sequence>MQQATASLRQIDGWIAEEERREAARRRTAEREQPPEWLVQFRHDGATIDSVHSGGCWAVPKWARCRPVIRAQAVEALQNHVSACPACRPDTVLGFPG</sequence>
<name>A0A7H1QDH8_9ACTN</name>
<dbReference type="RefSeq" id="WP_051850745.1">
    <property type="nucleotide sequence ID" value="NZ_CP051009.1"/>
</dbReference>
<evidence type="ECO:0000313" key="2">
    <source>
        <dbReference type="Proteomes" id="UP000516422"/>
    </source>
</evidence>
<geneLocation type="plasmid" evidence="1 2">
    <name>pSGRIFU3</name>
</geneLocation>
<protein>
    <submittedName>
        <fullName evidence="1">Uncharacterized protein</fullName>
    </submittedName>
</protein>